<evidence type="ECO:0000313" key="1">
    <source>
        <dbReference type="EMBL" id="EJW99627.1"/>
    </source>
</evidence>
<comment type="caution">
    <text evidence="1">The sequence shown here is derived from an EMBL/GenBank/DDBJ whole genome shotgun (WGS) entry which is preliminary data.</text>
</comment>
<dbReference type="AlphaFoldDB" id="J9GCZ4"/>
<reference evidence="1" key="1">
    <citation type="journal article" date="2012" name="PLoS ONE">
        <title>Gene sets for utilization of primary and secondary nutrition supplies in the distal gut of endangered iberian lynx.</title>
        <authorList>
            <person name="Alcaide M."/>
            <person name="Messina E."/>
            <person name="Richter M."/>
            <person name="Bargiela R."/>
            <person name="Peplies J."/>
            <person name="Huws S.A."/>
            <person name="Newbold C.J."/>
            <person name="Golyshin P.N."/>
            <person name="Simon M.A."/>
            <person name="Lopez G."/>
            <person name="Yakimov M.M."/>
            <person name="Ferrer M."/>
        </authorList>
    </citation>
    <scope>NUCLEOTIDE SEQUENCE</scope>
</reference>
<accession>J9GCZ4</accession>
<gene>
    <name evidence="1" type="ORF">EVA_12267</name>
</gene>
<proteinExistence type="predicted"/>
<dbReference type="EMBL" id="AMCI01003722">
    <property type="protein sequence ID" value="EJW99627.1"/>
    <property type="molecule type" value="Genomic_DNA"/>
</dbReference>
<protein>
    <submittedName>
        <fullName evidence="1">Uncharacterized protein</fullName>
    </submittedName>
</protein>
<name>J9GCZ4_9ZZZZ</name>
<sequence length="56" mass="6615">MLYANTLDFFLLRIVQLIHVAIDSAQIDIFVKMTFEIISCCHLTHWLTESCYYKMA</sequence>
<organism evidence="1">
    <name type="scientific">gut metagenome</name>
    <dbReference type="NCBI Taxonomy" id="749906"/>
    <lineage>
        <taxon>unclassified sequences</taxon>
        <taxon>metagenomes</taxon>
        <taxon>organismal metagenomes</taxon>
    </lineage>
</organism>